<proteinExistence type="predicted"/>
<feature type="compositionally biased region" description="Basic and acidic residues" evidence="2">
    <location>
        <begin position="456"/>
        <end position="468"/>
    </location>
</feature>
<dbReference type="Gene3D" id="3.90.1300.10">
    <property type="entry name" value="Amidase signature (AS) domain"/>
    <property type="match status" value="1"/>
</dbReference>
<dbReference type="InterPro" id="IPR019734">
    <property type="entry name" value="TPR_rpt"/>
</dbReference>
<dbReference type="Pfam" id="PF13414">
    <property type="entry name" value="TPR_11"/>
    <property type="match status" value="1"/>
</dbReference>
<dbReference type="FunFam" id="3.90.1300.10:FF:000004">
    <property type="entry name" value="Outer envelope protein 64, mitochondrial"/>
    <property type="match status" value="1"/>
</dbReference>
<comment type="caution">
    <text evidence="5">The sequence shown here is derived from an EMBL/GenBank/DDBJ whole genome shotgun (WGS) entry which is preliminary data.</text>
</comment>
<dbReference type="SUPFAM" id="SSF48452">
    <property type="entry name" value="TPR-like"/>
    <property type="match status" value="1"/>
</dbReference>
<sequence>MASNSANLWVLLGLGLAGILLMTKKFKKSIIRQDFGAFIEKLLLVPPPQPPPPKAPHPLTALTFAVSDLFEIEGYVSGFGHPEWAKTHQAASQTSLVVSTLVDGGATCVGKTVIDELAYSIHGENKHYGTPINPVVPTRVTGGSCSGAAVAVAANLVDFSLGVDTVGGVRVPAGYCGVIGFRPSYGAISKTGVLPVSASLDTVGWFAKDPNILRRVGHVLLQPAFGGHRSPRQIIMADDCFQLLKIPVDRVAQVVFNSTEKHFGRQVLKHEILDVYLNSKVPSLKEFHNKKTNGEVKTSSIRLLAHVMQLLHRYEFRSNHEEWINTEKPILEPDFSAQMNEIMKISEAEIELCKSIREEMRLAISSLLKDDGILVVPTMAYLPPKLDGKEILSEEYQSSSFSLLSIASLSGCCQVTVPLGYYDKCPVSVSLIARHGNDRFLLDTLQTMYASLQEQAETHVKSKSRNTDSEENSAEMAKEKGNQAFKEKQWKKAISYYNEAIKLNDKNATYYSNRAAAYLELGSFHQAEADCSEAINLDKKNVKAYLRRGTAREMLGYYKDAIEDFKYALVLEPTNKRASLSAERLRKVFPVGY</sequence>
<feature type="repeat" description="TPR" evidence="1">
    <location>
        <begin position="474"/>
        <end position="507"/>
    </location>
</feature>
<feature type="region of interest" description="Disordered" evidence="2">
    <location>
        <begin position="456"/>
        <end position="480"/>
    </location>
</feature>
<dbReference type="Pfam" id="PF01425">
    <property type="entry name" value="Amidase"/>
    <property type="match status" value="1"/>
</dbReference>
<organism evidence="5">
    <name type="scientific">Populus alba</name>
    <name type="common">White poplar</name>
    <dbReference type="NCBI Taxonomy" id="43335"/>
    <lineage>
        <taxon>Eukaryota</taxon>
        <taxon>Viridiplantae</taxon>
        <taxon>Streptophyta</taxon>
        <taxon>Embryophyta</taxon>
        <taxon>Tracheophyta</taxon>
        <taxon>Spermatophyta</taxon>
        <taxon>Magnoliopsida</taxon>
        <taxon>eudicotyledons</taxon>
        <taxon>Gunneridae</taxon>
        <taxon>Pentapetalae</taxon>
        <taxon>rosids</taxon>
        <taxon>fabids</taxon>
        <taxon>Malpighiales</taxon>
        <taxon>Salicaceae</taxon>
        <taxon>Saliceae</taxon>
        <taxon>Populus</taxon>
    </lineage>
</organism>
<evidence type="ECO:0000259" key="4">
    <source>
        <dbReference type="Pfam" id="PF01425"/>
    </source>
</evidence>
<dbReference type="STRING" id="43335.A0A4U5M5B4"/>
<keyword evidence="3" id="KW-0812">Transmembrane</keyword>
<evidence type="ECO:0000256" key="1">
    <source>
        <dbReference type="PROSITE-ProRule" id="PRU00339"/>
    </source>
</evidence>
<keyword evidence="3" id="KW-0472">Membrane</keyword>
<accession>A0A4U5M5B4</accession>
<dbReference type="PROSITE" id="PS50005">
    <property type="entry name" value="TPR"/>
    <property type="match status" value="3"/>
</dbReference>
<evidence type="ECO:0000256" key="2">
    <source>
        <dbReference type="SAM" id="MobiDB-lite"/>
    </source>
</evidence>
<dbReference type="SMART" id="SM00028">
    <property type="entry name" value="TPR"/>
    <property type="match status" value="3"/>
</dbReference>
<dbReference type="PANTHER" id="PTHR46310">
    <property type="entry name" value="AMIDASE 1"/>
    <property type="match status" value="1"/>
</dbReference>
<dbReference type="SUPFAM" id="SSF75304">
    <property type="entry name" value="Amidase signature (AS) enzymes"/>
    <property type="match status" value="1"/>
</dbReference>
<evidence type="ECO:0000256" key="3">
    <source>
        <dbReference type="SAM" id="Phobius"/>
    </source>
</evidence>
<protein>
    <submittedName>
        <fullName evidence="5">Toc64 family protein</fullName>
    </submittedName>
</protein>
<dbReference type="EMBL" id="RCHU01001259">
    <property type="protein sequence ID" value="TKR63962.1"/>
    <property type="molecule type" value="Genomic_DNA"/>
</dbReference>
<feature type="repeat" description="TPR" evidence="1">
    <location>
        <begin position="542"/>
        <end position="575"/>
    </location>
</feature>
<dbReference type="InterPro" id="IPR036928">
    <property type="entry name" value="AS_sf"/>
</dbReference>
<reference evidence="5" key="1">
    <citation type="submission" date="2018-10" db="EMBL/GenBank/DDBJ databases">
        <title>Population genomic analysis revealed the cold adaptation of white poplar.</title>
        <authorList>
            <person name="Liu Y.-J."/>
        </authorList>
    </citation>
    <scope>NUCLEOTIDE SEQUENCE [LARGE SCALE GENOMIC DNA]</scope>
    <source>
        <strain evidence="5">PAL-ZL1</strain>
    </source>
</reference>
<feature type="transmembrane region" description="Helical" evidence="3">
    <location>
        <begin position="6"/>
        <end position="23"/>
    </location>
</feature>
<evidence type="ECO:0000313" key="5">
    <source>
        <dbReference type="EMBL" id="TKR63962.1"/>
    </source>
</evidence>
<keyword evidence="3" id="KW-1133">Transmembrane helix</keyword>
<dbReference type="PANTHER" id="PTHR46310:SF5">
    <property type="entry name" value="OUTER ENVELOPE PROTEIN 64, CHLOROPLASTIC"/>
    <property type="match status" value="1"/>
</dbReference>
<feature type="domain" description="Amidase" evidence="4">
    <location>
        <begin position="57"/>
        <end position="209"/>
    </location>
</feature>
<gene>
    <name evidence="5" type="ORF">D5086_0000319970</name>
</gene>
<dbReference type="AlphaFoldDB" id="A0A4U5M5B4"/>
<dbReference type="InterPro" id="IPR011990">
    <property type="entry name" value="TPR-like_helical_dom_sf"/>
</dbReference>
<dbReference type="InterPro" id="IPR023631">
    <property type="entry name" value="Amidase_dom"/>
</dbReference>
<feature type="repeat" description="TPR" evidence="1">
    <location>
        <begin position="508"/>
        <end position="541"/>
    </location>
</feature>
<name>A0A4U5M5B4_POPAL</name>
<dbReference type="Gene3D" id="1.25.40.10">
    <property type="entry name" value="Tetratricopeptide repeat domain"/>
    <property type="match status" value="1"/>
</dbReference>
<keyword evidence="1" id="KW-0802">TPR repeat</keyword>